<proteinExistence type="predicted"/>
<dbReference type="OMA" id="HAHVMHP"/>
<sequence>MKQRFRRLLHSFVFITHPLRHHSSDRASNCATRNAPCSEERLVRSLGFEPKQVERLLHSITTGEEARPSSKKSPQVSCSSLVRECLTRDLFSPLFARERATYLSACGQSFASAFGTTSCVSESGENRYRAFLNRCGKIIERDMRLGDIKLLGVRELELAALALLSRMRLEAALYMYRRGGQCLKCHCASNADEAVHLYTQHHNNIKEHVEVLQLVADAWRSTCSAVKDFQSGNGVSLNSCFLSALSVMASVVTAAEKMRWYVFDFLLKIGGEGEKNALSLLESQVMDAVSCTFEVTHSLVEEVVTGAANGVKCNLKPAELHALLLGIERVLVAVEEMQCAVGSCPSNIYAGQFSMLLMLLQSFSSSSMPSLKLERWWISCLQRLWLKVAPPLERRISDAVMTHRTPHASLNLRYVHSRQKKEEAEKSNLERLLSHPPRAVLLLSLLEHLAATVLLWLKEKSGALSSVAILYAVLSRTLLELETEVYFIASRRSARIWTIPTDPYVDACGTVSGVRKADDKWETVLNAAAAVRVGVSAVVQASMRALVSEQIRVRQTGSNEATTPFVKMPAYTFLKGISTSFFPLMRRHHLDTNGREVLVDCLHTFLLLKQLSDTVDGDGEERRCGATGVPFRICGTSLSQALEVAFFLSLSTCSVVVRNVPSNGCLIDREAVSAYVREVLFALDHNTAKQLSHLRAKKVLKCFTGPQLGSDGNATVDDRLCRRQAQSVLSVVHAHVMHPSFLWMPLMQLQEVVFIFSQNREHLGGLLKAEGVSRTDTGAEVVEPVLVRVGSLGGTRRHFMRALGYLVLRLYVVSNVLRHYRLLLLDGNRYKEDRMPLKDVKVEANKRARRVWARRTAEMIRCHFAGMPAEVEGLDVGDKSHWVLANRRVLSRLDSTIQMALKHGLLFSVKKMRKMRLSSQGMGPSPHKREGCYDVDDTSTLNPKTSSLPSPDGLLTLQIVRSDATSPLGFSVHGKLPIIRRITYTGGRGPKSGLSRSNSPFVAALREVGVTDPLIVMGWTVVSIDGLAVVDGMGIVPLIKGKQSFSMVISAPSD</sequence>
<gene>
    <name evidence="1" type="ORF">TVY486_1115880</name>
</gene>
<dbReference type="VEuPathDB" id="TriTrypDB:TvY486_1115880"/>
<reference evidence="1" key="1">
    <citation type="journal article" date="2012" name="Proc. Natl. Acad. Sci. U.S.A.">
        <title>Antigenic diversity is generated by distinct evolutionary mechanisms in African trypanosome species.</title>
        <authorList>
            <person name="Jackson A.P."/>
            <person name="Berry A."/>
            <person name="Aslett M."/>
            <person name="Allison H.C."/>
            <person name="Burton P."/>
            <person name="Vavrova-Anderson J."/>
            <person name="Brown R."/>
            <person name="Browne H."/>
            <person name="Corton N."/>
            <person name="Hauser H."/>
            <person name="Gamble J."/>
            <person name="Gilderthorp R."/>
            <person name="Marcello L."/>
            <person name="McQuillan J."/>
            <person name="Otto T.D."/>
            <person name="Quail M.A."/>
            <person name="Sanders M.J."/>
            <person name="van Tonder A."/>
            <person name="Ginger M.L."/>
            <person name="Field M.C."/>
            <person name="Barry J.D."/>
            <person name="Hertz-Fowler C."/>
            <person name="Berriman M."/>
        </authorList>
    </citation>
    <scope>NUCLEOTIDE SEQUENCE</scope>
    <source>
        <strain evidence="1">Y486</strain>
    </source>
</reference>
<evidence type="ECO:0000313" key="1">
    <source>
        <dbReference type="EMBL" id="CCC54104.1"/>
    </source>
</evidence>
<accession>G0U921</accession>
<name>G0U921_TRYVY</name>
<dbReference type="EMBL" id="HE573027">
    <property type="protein sequence ID" value="CCC54104.1"/>
    <property type="molecule type" value="Genomic_DNA"/>
</dbReference>
<protein>
    <submittedName>
        <fullName evidence="1">Uncharacterized protein</fullName>
    </submittedName>
</protein>
<organism evidence="1">
    <name type="scientific">Trypanosoma vivax (strain Y486)</name>
    <dbReference type="NCBI Taxonomy" id="1055687"/>
    <lineage>
        <taxon>Eukaryota</taxon>
        <taxon>Discoba</taxon>
        <taxon>Euglenozoa</taxon>
        <taxon>Kinetoplastea</taxon>
        <taxon>Metakinetoplastina</taxon>
        <taxon>Trypanosomatida</taxon>
        <taxon>Trypanosomatidae</taxon>
        <taxon>Trypanosoma</taxon>
        <taxon>Duttonella</taxon>
    </lineage>
</organism>
<dbReference type="AlphaFoldDB" id="G0U921"/>